<reference evidence="2" key="4">
    <citation type="submission" date="2024-02" db="EMBL/GenBank/DDBJ databases">
        <title>Comparative genomics of Cryptococcus and Kwoniella reveals pathogenesis evolution and contrasting modes of karyotype evolution via chromosome fusion or intercentromeric recombination.</title>
        <authorList>
            <person name="Coelho M.A."/>
            <person name="David-Palma M."/>
            <person name="Shea T."/>
            <person name="Bowers K."/>
            <person name="McGinley-Smith S."/>
            <person name="Mohammad A.W."/>
            <person name="Gnirke A."/>
            <person name="Yurkov A.M."/>
            <person name="Nowrousian M."/>
            <person name="Sun S."/>
            <person name="Cuomo C.A."/>
            <person name="Heitman J."/>
        </authorList>
    </citation>
    <scope>NUCLEOTIDE SEQUENCE</scope>
    <source>
        <strain evidence="2">CBS 10118</strain>
    </source>
</reference>
<evidence type="ECO:0000313" key="1">
    <source>
        <dbReference type="EMBL" id="OCF29745.1"/>
    </source>
</evidence>
<dbReference type="VEuPathDB" id="FungiDB:I302_01258"/>
<organism evidence="1">
    <name type="scientific">Kwoniella bestiolae CBS 10118</name>
    <dbReference type="NCBI Taxonomy" id="1296100"/>
    <lineage>
        <taxon>Eukaryota</taxon>
        <taxon>Fungi</taxon>
        <taxon>Dikarya</taxon>
        <taxon>Basidiomycota</taxon>
        <taxon>Agaricomycotina</taxon>
        <taxon>Tremellomycetes</taxon>
        <taxon>Tremellales</taxon>
        <taxon>Cryptococcaceae</taxon>
        <taxon>Kwoniella</taxon>
    </lineage>
</organism>
<dbReference type="GeneID" id="30205657"/>
<reference evidence="1" key="1">
    <citation type="submission" date="2013-07" db="EMBL/GenBank/DDBJ databases">
        <title>The Genome Sequence of Cryptococcus bestiolae CBS10118.</title>
        <authorList>
            <consortium name="The Broad Institute Genome Sequencing Platform"/>
            <person name="Cuomo C."/>
            <person name="Litvintseva A."/>
            <person name="Chen Y."/>
            <person name="Heitman J."/>
            <person name="Sun S."/>
            <person name="Springer D."/>
            <person name="Dromer F."/>
            <person name="Young S.K."/>
            <person name="Zeng Q."/>
            <person name="Gargeya S."/>
            <person name="Fitzgerald M."/>
            <person name="Abouelleil A."/>
            <person name="Alvarado L."/>
            <person name="Berlin A.M."/>
            <person name="Chapman S.B."/>
            <person name="Dewar J."/>
            <person name="Goldberg J."/>
            <person name="Griggs A."/>
            <person name="Gujja S."/>
            <person name="Hansen M."/>
            <person name="Howarth C."/>
            <person name="Imamovic A."/>
            <person name="Larimer J."/>
            <person name="McCowan C."/>
            <person name="Murphy C."/>
            <person name="Pearson M."/>
            <person name="Priest M."/>
            <person name="Roberts A."/>
            <person name="Saif S."/>
            <person name="Shea T."/>
            <person name="Sykes S."/>
            <person name="Wortman J."/>
            <person name="Nusbaum C."/>
            <person name="Birren B."/>
        </authorList>
    </citation>
    <scope>NUCLEOTIDE SEQUENCE [LARGE SCALE GENOMIC DNA]</scope>
    <source>
        <strain evidence="1">CBS 10118</strain>
    </source>
</reference>
<dbReference type="KEGG" id="kbi:30205657"/>
<evidence type="ECO:0000313" key="2">
    <source>
        <dbReference type="EMBL" id="WVW80585.1"/>
    </source>
</evidence>
<reference evidence="2" key="2">
    <citation type="submission" date="2013-07" db="EMBL/GenBank/DDBJ databases">
        <authorList>
            <consortium name="The Broad Institute Genome Sequencing Platform"/>
            <person name="Cuomo C."/>
            <person name="Litvintseva A."/>
            <person name="Chen Y."/>
            <person name="Heitman J."/>
            <person name="Sun S."/>
            <person name="Springer D."/>
            <person name="Dromer F."/>
            <person name="Young S.K."/>
            <person name="Zeng Q."/>
            <person name="Gargeya S."/>
            <person name="Fitzgerald M."/>
            <person name="Abouelleil A."/>
            <person name="Alvarado L."/>
            <person name="Berlin A.M."/>
            <person name="Chapman S.B."/>
            <person name="Dewar J."/>
            <person name="Goldberg J."/>
            <person name="Griggs A."/>
            <person name="Gujja S."/>
            <person name="Hansen M."/>
            <person name="Howarth C."/>
            <person name="Imamovic A."/>
            <person name="Larimer J."/>
            <person name="McCowan C."/>
            <person name="Murphy C."/>
            <person name="Pearson M."/>
            <person name="Priest M."/>
            <person name="Roberts A."/>
            <person name="Saif S."/>
            <person name="Shea T."/>
            <person name="Sykes S."/>
            <person name="Wortman J."/>
            <person name="Nusbaum C."/>
            <person name="Birren B."/>
        </authorList>
    </citation>
    <scope>NUCLEOTIDE SEQUENCE</scope>
    <source>
        <strain evidence="2">CBS 10118</strain>
    </source>
</reference>
<sequence length="306" mass="33728">MEQEGPARAPYGVGSTTLDDTVMSQVQSNQAHWGDVGPHSNGADGFLPEIDIAFSSNFLNVNDNFSYQTEEYVPDPQIVFPATREIAQAFESHTLSQKRPQPPSIARQNYLYSAPTYNLATAEVCPDLQVPDRNLPYHAHGGSYQHHQWTFQGPDVQPTSDQYPHSPNTTDSVNGISAVLPWPDPDSMTTPYVDRLNTAFRPEQHQCQSDTMASPFYATNISTNQAEIGNARSLATSSSYPGASGLSTPGNRSRDSYLGTKTTICIAITRSNIRNPESQRAKLAYAAGVLRIRFGIMRRIRYVIIA</sequence>
<dbReference type="Proteomes" id="UP000092730">
    <property type="component" value="Chromosome 1"/>
</dbReference>
<proteinExistence type="predicted"/>
<dbReference type="EMBL" id="CP144541">
    <property type="protein sequence ID" value="WVW80585.1"/>
    <property type="molecule type" value="Genomic_DNA"/>
</dbReference>
<dbReference type="RefSeq" id="XP_019050815.1">
    <property type="nucleotide sequence ID" value="XM_019187937.1"/>
</dbReference>
<protein>
    <submittedName>
        <fullName evidence="1">Uncharacterized protein</fullName>
    </submittedName>
</protein>
<dbReference type="EMBL" id="KI894018">
    <property type="protein sequence ID" value="OCF29745.1"/>
    <property type="molecule type" value="Genomic_DNA"/>
</dbReference>
<gene>
    <name evidence="1" type="ORF">I302_01258</name>
    <name evidence="2" type="ORF">I302_102571</name>
</gene>
<name>A0A1B9GFK2_9TREE</name>
<reference evidence="1" key="3">
    <citation type="submission" date="2014-01" db="EMBL/GenBank/DDBJ databases">
        <title>Evolution of pathogenesis and genome organization in the Tremellales.</title>
        <authorList>
            <person name="Cuomo C."/>
            <person name="Litvintseva A."/>
            <person name="Heitman J."/>
            <person name="Chen Y."/>
            <person name="Sun S."/>
            <person name="Springer D."/>
            <person name="Dromer F."/>
            <person name="Young S."/>
            <person name="Zeng Q."/>
            <person name="Chapman S."/>
            <person name="Gujja S."/>
            <person name="Saif S."/>
            <person name="Birren B."/>
        </authorList>
    </citation>
    <scope>NUCLEOTIDE SEQUENCE</scope>
    <source>
        <strain evidence="1">CBS 10118</strain>
    </source>
</reference>
<accession>A0A1B9GFK2</accession>
<evidence type="ECO:0000313" key="3">
    <source>
        <dbReference type="Proteomes" id="UP000092730"/>
    </source>
</evidence>
<keyword evidence="3" id="KW-1185">Reference proteome</keyword>
<dbReference type="AlphaFoldDB" id="A0A1B9GFK2"/>